<sequence length="155" mass="17208">MTDVKEAREAIAAGHPVVLFDGVCNLCNRFVQFVLPRDADGRFRFASLQSSVGQALLSEYDLDPGQRETFVLIEDGAAYTKSEAALRVAANLDAPYRYAWPLRFVPSAVSDAVYDFVAARRYEWFGRKDRCMMPDADVSNAFLSDGPADGQRSVE</sequence>
<protein>
    <submittedName>
        <fullName evidence="1">Thiol-disulfide oxidoreductase DCC family protein</fullName>
    </submittedName>
</protein>
<name>A0ABD5VD15_9EURY</name>
<dbReference type="InterPro" id="IPR052927">
    <property type="entry name" value="DCC_oxidoreductase"/>
</dbReference>
<accession>A0ABD5VD15</accession>
<dbReference type="InterPro" id="IPR007263">
    <property type="entry name" value="DCC1-like"/>
</dbReference>
<proteinExistence type="predicted"/>
<dbReference type="PANTHER" id="PTHR33639:SF2">
    <property type="entry name" value="DUF393 DOMAIN-CONTAINING PROTEIN"/>
    <property type="match status" value="1"/>
</dbReference>
<organism evidence="1 2">
    <name type="scientific">Halorubellus litoreus</name>
    <dbReference type="NCBI Taxonomy" id="755308"/>
    <lineage>
        <taxon>Archaea</taxon>
        <taxon>Methanobacteriati</taxon>
        <taxon>Methanobacteriota</taxon>
        <taxon>Stenosarchaea group</taxon>
        <taxon>Halobacteria</taxon>
        <taxon>Halobacteriales</taxon>
        <taxon>Halorubellaceae</taxon>
        <taxon>Halorubellus</taxon>
    </lineage>
</organism>
<evidence type="ECO:0000313" key="2">
    <source>
        <dbReference type="Proteomes" id="UP001596395"/>
    </source>
</evidence>
<dbReference type="PANTHER" id="PTHR33639">
    <property type="entry name" value="THIOL-DISULFIDE OXIDOREDUCTASE DCC"/>
    <property type="match status" value="1"/>
</dbReference>
<dbReference type="Pfam" id="PF04134">
    <property type="entry name" value="DCC1-like"/>
    <property type="match status" value="1"/>
</dbReference>
<keyword evidence="2" id="KW-1185">Reference proteome</keyword>
<reference evidence="1 2" key="1">
    <citation type="journal article" date="2019" name="Int. J. Syst. Evol. Microbiol.">
        <title>The Global Catalogue of Microorganisms (GCM) 10K type strain sequencing project: providing services to taxonomists for standard genome sequencing and annotation.</title>
        <authorList>
            <consortium name="The Broad Institute Genomics Platform"/>
            <consortium name="The Broad Institute Genome Sequencing Center for Infectious Disease"/>
            <person name="Wu L."/>
            <person name="Ma J."/>
        </authorList>
    </citation>
    <scope>NUCLEOTIDE SEQUENCE [LARGE SCALE GENOMIC DNA]</scope>
    <source>
        <strain evidence="1 2">GX26</strain>
    </source>
</reference>
<dbReference type="RefSeq" id="WP_336348874.1">
    <property type="nucleotide sequence ID" value="NZ_JAZAQL010000001.1"/>
</dbReference>
<dbReference type="AlphaFoldDB" id="A0ABD5VD15"/>
<dbReference type="EMBL" id="JBHSXN010000001">
    <property type="protein sequence ID" value="MFC6951866.1"/>
    <property type="molecule type" value="Genomic_DNA"/>
</dbReference>
<comment type="caution">
    <text evidence="1">The sequence shown here is derived from an EMBL/GenBank/DDBJ whole genome shotgun (WGS) entry which is preliminary data.</text>
</comment>
<gene>
    <name evidence="1" type="ORF">ACFQGB_03230</name>
</gene>
<evidence type="ECO:0000313" key="1">
    <source>
        <dbReference type="EMBL" id="MFC6951866.1"/>
    </source>
</evidence>
<dbReference type="Proteomes" id="UP001596395">
    <property type="component" value="Unassembled WGS sequence"/>
</dbReference>